<dbReference type="EMBL" id="SRYM01000006">
    <property type="protein sequence ID" value="TGY61519.1"/>
    <property type="molecule type" value="Genomic_DNA"/>
</dbReference>
<keyword evidence="2" id="KW-0472">Membrane</keyword>
<proteinExistence type="predicted"/>
<keyword evidence="3" id="KW-0998">Cell outer membrane</keyword>
<evidence type="ECO:0000256" key="1">
    <source>
        <dbReference type="ARBA" id="ARBA00004442"/>
    </source>
</evidence>
<comment type="subcellular location">
    <subcellularLocation>
        <location evidence="1">Cell outer membrane</location>
    </subcellularLocation>
</comment>
<dbReference type="Proteomes" id="UP000310032">
    <property type="component" value="Unassembled WGS sequence"/>
</dbReference>
<sequence>MMMVKDDLPSVVGKGVPVVYINNRKLKLSGQSLTAYLRSLPAKSIETIEIIRNPSARYGGADCVLEIKLKKRENDGVKGFINGKVWKIHDIEEDLNVSLDYTKNKWNSFLNVFLGDRRGYYDNSYETHYLKEAYTVDRISLDKSNGKVGNMNFIGVYQFSDTHSLGINASASLNDNDGSRTGMTVYNNKQHVSSLSEREGTVWGATANLNYQYHSKDGKRYFIADADYLYNDYQQHVTNEMNNVDEQGNLQSLYLKERQNVPQRSDIYSAKMEYGGKSDNGFSYDFGADAYYSHIHTDNQYWNWDKNEFEFDSRYSSDFKIKEFTPAIFFDLTKWWNERFYTSLSARMEYTKYDGKEYRQDTKFENDFFRVLPKLNMYYRISQFQGISYMLSYGLSRPSFYDMNPFVQRISPTEYSVGNPYLQPVKIFFTELNYTLNNNVSFYLQYQLKDDIQTTTQKDMGEGVVENKPENIGKRNYVGFGITGYIPYMNNRGTLNMNANYAWFKMSGDTEVGKLDYSRHLGSATISNSFLLFPKQNIRFNLTGEFRTKEKNGYMVTPSSIAGYAELNTSFKNFSFAVYSQLSGYMYDGKLSGTMRSTMTNDFLRDYQFSKGRNFQVGLRLSYRFGNNKVKQVQQRNTSNSGVRGRVNVNSK</sequence>
<dbReference type="RefSeq" id="WP_135958814.1">
    <property type="nucleotide sequence ID" value="NZ_SRYM01000006.1"/>
</dbReference>
<reference evidence="6 7" key="1">
    <citation type="submission" date="2019-04" db="EMBL/GenBank/DDBJ databases">
        <title>Microbes associate with the intestines of laboratory mice.</title>
        <authorList>
            <person name="Navarre W."/>
            <person name="Wong E."/>
            <person name="Huang K."/>
            <person name="Tropini C."/>
            <person name="Ng K."/>
            <person name="Yu B."/>
        </authorList>
    </citation>
    <scope>NUCLEOTIDE SEQUENCE [LARGE SCALE GENOMIC DNA]</scope>
    <source>
        <strain evidence="6 7">NM39_I3</strain>
    </source>
</reference>
<feature type="domain" description="Outer membrane protein beta-barrel" evidence="5">
    <location>
        <begin position="225"/>
        <end position="571"/>
    </location>
</feature>
<dbReference type="AlphaFoldDB" id="A0A4S2EYE8"/>
<dbReference type="Pfam" id="PF14905">
    <property type="entry name" value="OMP_b-brl_3"/>
    <property type="match status" value="1"/>
</dbReference>
<dbReference type="GO" id="GO:0009279">
    <property type="term" value="C:cell outer membrane"/>
    <property type="evidence" value="ECO:0007669"/>
    <property type="project" value="UniProtKB-SubCell"/>
</dbReference>
<dbReference type="Gene3D" id="2.40.170.20">
    <property type="entry name" value="TonB-dependent receptor, beta-barrel domain"/>
    <property type="match status" value="1"/>
</dbReference>
<evidence type="ECO:0000259" key="5">
    <source>
        <dbReference type="Pfam" id="PF14905"/>
    </source>
</evidence>
<dbReference type="InterPro" id="IPR041700">
    <property type="entry name" value="OMP_b-brl_3"/>
</dbReference>
<evidence type="ECO:0000313" key="7">
    <source>
        <dbReference type="Proteomes" id="UP000310032"/>
    </source>
</evidence>
<gene>
    <name evidence="6" type="ORF">E5342_03220</name>
</gene>
<evidence type="ECO:0000256" key="3">
    <source>
        <dbReference type="ARBA" id="ARBA00023237"/>
    </source>
</evidence>
<organism evidence="6 7">
    <name type="scientific">Parabacteroides distasonis</name>
    <dbReference type="NCBI Taxonomy" id="823"/>
    <lineage>
        <taxon>Bacteria</taxon>
        <taxon>Pseudomonadati</taxon>
        <taxon>Bacteroidota</taxon>
        <taxon>Bacteroidia</taxon>
        <taxon>Bacteroidales</taxon>
        <taxon>Tannerellaceae</taxon>
        <taxon>Parabacteroides</taxon>
    </lineage>
</organism>
<comment type="caution">
    <text evidence="6">The sequence shown here is derived from an EMBL/GenBank/DDBJ whole genome shotgun (WGS) entry which is preliminary data.</text>
</comment>
<name>A0A4S2EYE8_PARDI</name>
<evidence type="ECO:0000313" key="6">
    <source>
        <dbReference type="EMBL" id="TGY61519.1"/>
    </source>
</evidence>
<evidence type="ECO:0000256" key="2">
    <source>
        <dbReference type="ARBA" id="ARBA00023136"/>
    </source>
</evidence>
<dbReference type="InterPro" id="IPR036942">
    <property type="entry name" value="Beta-barrel_TonB_sf"/>
</dbReference>
<dbReference type="SUPFAM" id="SSF56935">
    <property type="entry name" value="Porins"/>
    <property type="match status" value="1"/>
</dbReference>
<evidence type="ECO:0000256" key="4">
    <source>
        <dbReference type="SAM" id="MobiDB-lite"/>
    </source>
</evidence>
<accession>A0A4S2EYE8</accession>
<feature type="region of interest" description="Disordered" evidence="4">
    <location>
        <begin position="632"/>
        <end position="652"/>
    </location>
</feature>
<protein>
    <recommendedName>
        <fullName evidence="5">Outer membrane protein beta-barrel domain-containing protein</fullName>
    </recommendedName>
</protein>